<evidence type="ECO:0000256" key="3">
    <source>
        <dbReference type="ARBA" id="ARBA00022475"/>
    </source>
</evidence>
<evidence type="ECO:0000256" key="7">
    <source>
        <dbReference type="SAM" id="Phobius"/>
    </source>
</evidence>
<evidence type="ECO:0000256" key="2">
    <source>
        <dbReference type="ARBA" id="ARBA00007977"/>
    </source>
</evidence>
<reference evidence="8 9" key="1">
    <citation type="journal article" date="2015" name="Genome Announc.">
        <title>Expanding the biotechnology potential of lactobacilli through comparative genomics of 213 strains and associated genera.</title>
        <authorList>
            <person name="Sun Z."/>
            <person name="Harris H.M."/>
            <person name="McCann A."/>
            <person name="Guo C."/>
            <person name="Argimon S."/>
            <person name="Zhang W."/>
            <person name="Yang X."/>
            <person name="Jeffery I.B."/>
            <person name="Cooney J.C."/>
            <person name="Kagawa T.F."/>
            <person name="Liu W."/>
            <person name="Song Y."/>
            <person name="Salvetti E."/>
            <person name="Wrobel A."/>
            <person name="Rasinkangas P."/>
            <person name="Parkhill J."/>
            <person name="Rea M.C."/>
            <person name="O'Sullivan O."/>
            <person name="Ritari J."/>
            <person name="Douillard F.P."/>
            <person name="Paul Ross R."/>
            <person name="Yang R."/>
            <person name="Briner A.E."/>
            <person name="Felis G.E."/>
            <person name="de Vos W.M."/>
            <person name="Barrangou R."/>
            <person name="Klaenhammer T.R."/>
            <person name="Caufield P.W."/>
            <person name="Cui Y."/>
            <person name="Zhang H."/>
            <person name="O'Toole P.W."/>
        </authorList>
    </citation>
    <scope>NUCLEOTIDE SEQUENCE [LARGE SCALE GENOMIC DNA]</scope>
    <source>
        <strain evidence="8 9">DSM 16043</strain>
    </source>
</reference>
<feature type="transmembrane region" description="Helical" evidence="7">
    <location>
        <begin position="280"/>
        <end position="304"/>
    </location>
</feature>
<comment type="similarity">
    <text evidence="2">Belongs to the UPF0324 family.</text>
</comment>
<dbReference type="PATRIC" id="fig|1423763.3.peg.679"/>
<feature type="transmembrane region" description="Helical" evidence="7">
    <location>
        <begin position="28"/>
        <end position="45"/>
    </location>
</feature>
<evidence type="ECO:0000256" key="5">
    <source>
        <dbReference type="ARBA" id="ARBA00022989"/>
    </source>
</evidence>
<feature type="transmembrane region" description="Helical" evidence="7">
    <location>
        <begin position="107"/>
        <end position="129"/>
    </location>
</feature>
<evidence type="ECO:0008006" key="10">
    <source>
        <dbReference type="Google" id="ProtNLM"/>
    </source>
</evidence>
<feature type="transmembrane region" description="Helical" evidence="7">
    <location>
        <begin position="141"/>
        <end position="158"/>
    </location>
</feature>
<feature type="transmembrane region" description="Helical" evidence="7">
    <location>
        <begin position="51"/>
        <end position="69"/>
    </location>
</feature>
<keyword evidence="9" id="KW-1185">Reference proteome</keyword>
<evidence type="ECO:0000313" key="9">
    <source>
        <dbReference type="Proteomes" id="UP000051036"/>
    </source>
</evidence>
<evidence type="ECO:0000256" key="6">
    <source>
        <dbReference type="ARBA" id="ARBA00023136"/>
    </source>
</evidence>
<keyword evidence="3" id="KW-1003">Cell membrane</keyword>
<dbReference type="InterPro" id="IPR018383">
    <property type="entry name" value="UPF0324_pro"/>
</dbReference>
<feature type="transmembrane region" description="Helical" evidence="7">
    <location>
        <begin position="310"/>
        <end position="328"/>
    </location>
</feature>
<dbReference type="Pfam" id="PF03601">
    <property type="entry name" value="Cons_hypoth698"/>
    <property type="match status" value="1"/>
</dbReference>
<dbReference type="Proteomes" id="UP000051036">
    <property type="component" value="Unassembled WGS sequence"/>
</dbReference>
<dbReference type="GO" id="GO:0005886">
    <property type="term" value="C:plasma membrane"/>
    <property type="evidence" value="ECO:0007669"/>
    <property type="project" value="UniProtKB-SubCell"/>
</dbReference>
<dbReference type="PANTHER" id="PTHR30106:SF2">
    <property type="entry name" value="UPF0324 INNER MEMBRANE PROTEIN YEIH"/>
    <property type="match status" value="1"/>
</dbReference>
<keyword evidence="6 7" id="KW-0472">Membrane</keyword>
<accession>A0A0R1UD84</accession>
<evidence type="ECO:0000256" key="1">
    <source>
        <dbReference type="ARBA" id="ARBA00004651"/>
    </source>
</evidence>
<name>A0A0R1UD84_9LACO</name>
<dbReference type="EMBL" id="AZFM01000002">
    <property type="protein sequence ID" value="KRL91375.1"/>
    <property type="molecule type" value="Genomic_DNA"/>
</dbReference>
<proteinExistence type="inferred from homology"/>
<dbReference type="OrthoDB" id="9811391at2"/>
<comment type="subcellular location">
    <subcellularLocation>
        <location evidence="1">Cell membrane</location>
        <topology evidence="1">Multi-pass membrane protein</topology>
    </subcellularLocation>
</comment>
<dbReference type="PANTHER" id="PTHR30106">
    <property type="entry name" value="INNER MEMBRANE PROTEIN YEIH-RELATED"/>
    <property type="match status" value="1"/>
</dbReference>
<organism evidence="8 9">
    <name type="scientific">Lactobacillus kalixensis DSM 16043</name>
    <dbReference type="NCBI Taxonomy" id="1423763"/>
    <lineage>
        <taxon>Bacteria</taxon>
        <taxon>Bacillati</taxon>
        <taxon>Bacillota</taxon>
        <taxon>Bacilli</taxon>
        <taxon>Lactobacillales</taxon>
        <taxon>Lactobacillaceae</taxon>
        <taxon>Lactobacillus</taxon>
    </lineage>
</organism>
<keyword evidence="4 7" id="KW-0812">Transmembrane</keyword>
<feature type="transmembrane region" description="Helical" evidence="7">
    <location>
        <begin position="242"/>
        <end position="259"/>
    </location>
</feature>
<evidence type="ECO:0000256" key="4">
    <source>
        <dbReference type="ARBA" id="ARBA00022692"/>
    </source>
</evidence>
<feature type="transmembrane region" description="Helical" evidence="7">
    <location>
        <begin position="335"/>
        <end position="356"/>
    </location>
</feature>
<comment type="caution">
    <text evidence="8">The sequence shown here is derived from an EMBL/GenBank/DDBJ whole genome shotgun (WGS) entry which is preliminary data.</text>
</comment>
<keyword evidence="5 7" id="KW-1133">Transmembrane helix</keyword>
<protein>
    <recommendedName>
        <fullName evidence="10">PSE family sulfate exporter</fullName>
    </recommendedName>
</protein>
<sequence>MSITEYKFQVEKIFLEGQNLTIVKTKSFWLAAVMTLICSITGIFLAKLPYFNIIGALVLALLLGIGMQLTPSQIQAEAKSGMGLISNKFLRFGIILLGFRLNLEQLAAAGVKTILVAAVAVSSTLLLTYWLSRKFGAEDELAVLTACGSSICGAAAVMGVSPQLESEDEERKRENEVLAVAVVCVMGTVFTLLEIALKPVLGLSDSQFGIVAGGSLHEIAHAVAAGGAFGDISLDSALIMKLSRVILLAPVALIIGYLYQKRLIKESVAEHTSKPKKLPIPWFLGGFILTSVLGTFLPLSPIFLDSLVQAAYVFLGMAMAALGISVNFKVIFKRGGAVFGAAAISSTFLLILMIIMSKLFF</sequence>
<dbReference type="AlphaFoldDB" id="A0A0R1UD84"/>
<evidence type="ECO:0000313" key="8">
    <source>
        <dbReference type="EMBL" id="KRL91375.1"/>
    </source>
</evidence>
<dbReference type="STRING" id="1423763.FC46_GL000675"/>
<gene>
    <name evidence="8" type="ORF">FC46_GL000675</name>
</gene>
<feature type="transmembrane region" description="Helical" evidence="7">
    <location>
        <begin position="178"/>
        <end position="197"/>
    </location>
</feature>